<dbReference type="Pfam" id="PF02829">
    <property type="entry name" value="3H"/>
    <property type="match status" value="1"/>
</dbReference>
<dbReference type="InterPro" id="IPR013196">
    <property type="entry name" value="HTH_11"/>
</dbReference>
<name>A0A5D4UI23_9BACI</name>
<dbReference type="InterPro" id="IPR036390">
    <property type="entry name" value="WH_DNA-bd_sf"/>
</dbReference>
<evidence type="ECO:0000256" key="1">
    <source>
        <dbReference type="PIRSR" id="PIRSR037847-1"/>
    </source>
</evidence>
<dbReference type="Pfam" id="PF08279">
    <property type="entry name" value="HTH_11"/>
    <property type="match status" value="1"/>
</dbReference>
<dbReference type="InterPro" id="IPR035922">
    <property type="entry name" value="3H_dom_sf"/>
</dbReference>
<gene>
    <name evidence="4" type="ORF">FZC85_08265</name>
</gene>
<feature type="domain" description="Helix-turn-helix type 11" evidence="3">
    <location>
        <begin position="24"/>
        <end position="76"/>
    </location>
</feature>
<dbReference type="RefSeq" id="WP_148969806.1">
    <property type="nucleotide sequence ID" value="NZ_JBNIKW010000002.1"/>
</dbReference>
<reference evidence="4 5" key="1">
    <citation type="submission" date="2019-08" db="EMBL/GenBank/DDBJ databases">
        <title>Bacillus genomes from the desert of Cuatro Cienegas, Coahuila.</title>
        <authorList>
            <person name="Olmedo-Alvarez G."/>
        </authorList>
    </citation>
    <scope>NUCLEOTIDE SEQUENCE [LARGE SCALE GENOMIC DNA]</scope>
    <source>
        <strain evidence="4 5">CH87b_3T</strain>
    </source>
</reference>
<dbReference type="Proteomes" id="UP000324269">
    <property type="component" value="Unassembled WGS sequence"/>
</dbReference>
<keyword evidence="1" id="KW-0533">Nickel</keyword>
<dbReference type="PANTHER" id="PTHR40068:SF1">
    <property type="entry name" value="TRANSCRIPTION REPRESSOR NIAR-RELATED"/>
    <property type="match status" value="1"/>
</dbReference>
<dbReference type="InterPro" id="IPR036388">
    <property type="entry name" value="WH-like_DNA-bd_sf"/>
</dbReference>
<feature type="domain" description="3H" evidence="2">
    <location>
        <begin position="92"/>
        <end position="188"/>
    </location>
</feature>
<evidence type="ECO:0000259" key="2">
    <source>
        <dbReference type="Pfam" id="PF02829"/>
    </source>
</evidence>
<dbReference type="InterPro" id="IPR004173">
    <property type="entry name" value="3H_domain"/>
</dbReference>
<accession>A0A5D4UI23</accession>
<evidence type="ECO:0000259" key="3">
    <source>
        <dbReference type="Pfam" id="PF08279"/>
    </source>
</evidence>
<comment type="caution">
    <text evidence="4">The sequence shown here is derived from an EMBL/GenBank/DDBJ whole genome shotgun (WGS) entry which is preliminary data.</text>
</comment>
<dbReference type="EMBL" id="VTEZ01000002">
    <property type="protein sequence ID" value="TYS86972.1"/>
    <property type="molecule type" value="Genomic_DNA"/>
</dbReference>
<evidence type="ECO:0000313" key="4">
    <source>
        <dbReference type="EMBL" id="TYS86972.1"/>
    </source>
</evidence>
<feature type="binding site" evidence="1">
    <location>
        <position position="104"/>
    </location>
    <ligand>
        <name>Ni(2+)</name>
        <dbReference type="ChEBI" id="CHEBI:49786"/>
    </ligand>
</feature>
<protein>
    <submittedName>
        <fullName evidence="4">Transcription repressor NadR</fullName>
    </submittedName>
</protein>
<dbReference type="AlphaFoldDB" id="A0A5D4UI23"/>
<dbReference type="STRING" id="189382.BHE18_19545"/>
<proteinExistence type="predicted"/>
<dbReference type="Gene3D" id="3.30.1340.20">
    <property type="entry name" value="3H domain"/>
    <property type="match status" value="1"/>
</dbReference>
<dbReference type="GO" id="GO:0046872">
    <property type="term" value="F:metal ion binding"/>
    <property type="evidence" value="ECO:0007669"/>
    <property type="project" value="UniProtKB-KW"/>
</dbReference>
<organism evidence="4 5">
    <name type="scientific">Rossellomorea aquimaris</name>
    <dbReference type="NCBI Taxonomy" id="189382"/>
    <lineage>
        <taxon>Bacteria</taxon>
        <taxon>Bacillati</taxon>
        <taxon>Bacillota</taxon>
        <taxon>Bacilli</taxon>
        <taxon>Bacillales</taxon>
        <taxon>Bacillaceae</taxon>
        <taxon>Rossellomorea</taxon>
    </lineage>
</organism>
<dbReference type="OrthoDB" id="9792661at2"/>
<evidence type="ECO:0000313" key="5">
    <source>
        <dbReference type="Proteomes" id="UP000324269"/>
    </source>
</evidence>
<dbReference type="InterPro" id="IPR026043">
    <property type="entry name" value="NadR"/>
</dbReference>
<sequence length="191" mass="21082">MISYIKLGTEEIPLAGKKILGDERRQWILDKLITTHAPVTGGDLAKQTNVSRQVIVSDITLLKAKGEPIIATSQGYLYMPTSNQETLIERTVACQHSPDRSEEELFLLVDHGVTVKDVKIEHGVYGDLTASIMVSNRKEVEQFMKKIEDTGASFLSELTDGVHLHTLMASTEKSLESAENALQEAGFLIQS</sequence>
<dbReference type="PANTHER" id="PTHR40068">
    <property type="entry name" value="TRANSCRIPTION REPRESSOR NIAR-RELATED"/>
    <property type="match status" value="1"/>
</dbReference>
<dbReference type="SUPFAM" id="SSF75500">
    <property type="entry name" value="Putative transcriptional regulator TM1602, C-terminal domain"/>
    <property type="match status" value="1"/>
</dbReference>
<feature type="binding site" evidence="1">
    <location>
        <position position="96"/>
    </location>
    <ligand>
        <name>Ni(2+)</name>
        <dbReference type="ChEBI" id="CHEBI:49786"/>
    </ligand>
</feature>
<dbReference type="PIRSF" id="PIRSF037847">
    <property type="entry name" value="NiaR"/>
    <property type="match status" value="1"/>
</dbReference>
<dbReference type="Gene3D" id="1.10.10.10">
    <property type="entry name" value="Winged helix-like DNA-binding domain superfamily/Winged helix DNA-binding domain"/>
    <property type="match status" value="1"/>
</dbReference>
<keyword evidence="1" id="KW-0479">Metal-binding</keyword>
<dbReference type="SUPFAM" id="SSF46785">
    <property type="entry name" value="Winged helix' DNA-binding domain"/>
    <property type="match status" value="1"/>
</dbReference>
<feature type="binding site" evidence="1">
    <location>
        <position position="165"/>
    </location>
    <ligand>
        <name>Ni(2+)</name>
        <dbReference type="ChEBI" id="CHEBI:49786"/>
    </ligand>
</feature>
<feature type="binding site" evidence="1">
    <location>
        <position position="163"/>
    </location>
    <ligand>
        <name>Ni(2+)</name>
        <dbReference type="ChEBI" id="CHEBI:49786"/>
    </ligand>
</feature>